<dbReference type="VEuPathDB" id="TriTrypDB:TvY486_0021060"/>
<keyword evidence="3" id="KW-1185">Reference proteome</keyword>
<keyword evidence="2" id="KW-0548">Nucleotidyltransferase</keyword>
<keyword evidence="2" id="KW-0808">Transferase</keyword>
<evidence type="ECO:0000313" key="3">
    <source>
        <dbReference type="Proteomes" id="UP000009027"/>
    </source>
</evidence>
<gene>
    <name evidence="2" type="ORF">TvY486_0021060</name>
</gene>
<accession>F9WPC7</accession>
<dbReference type="Pfam" id="PF14529">
    <property type="entry name" value="Exo_endo_phos_2"/>
    <property type="match status" value="1"/>
</dbReference>
<dbReference type="PANTHER" id="PTHR36688:SF2">
    <property type="entry name" value="ENDONUCLEASE_EXONUCLEASE_PHOSPHATASE DOMAIN-CONTAINING PROTEIN"/>
    <property type="match status" value="1"/>
</dbReference>
<dbReference type="InterPro" id="IPR052560">
    <property type="entry name" value="RdDP_mobile_element"/>
</dbReference>
<dbReference type="AlphaFoldDB" id="F9WPC7"/>
<dbReference type="GO" id="GO:0003964">
    <property type="term" value="F:RNA-directed DNA polymerase activity"/>
    <property type="evidence" value="ECO:0007669"/>
    <property type="project" value="UniProtKB-KW"/>
</dbReference>
<feature type="domain" description="Endonuclease/exonuclease/phosphatase" evidence="1">
    <location>
        <begin position="51"/>
        <end position="129"/>
    </location>
</feature>
<evidence type="ECO:0000259" key="1">
    <source>
        <dbReference type="Pfam" id="PF14529"/>
    </source>
</evidence>
<proteinExistence type="predicted"/>
<keyword evidence="2" id="KW-0695">RNA-directed DNA polymerase</keyword>
<sequence length="482" mass="53821">MPACAAGEEASQELGFNFGYRRSGCRGGRSRKEVPERATVTLRFSANVNLTIASPYFPRKADVHTLSLDTLLGASGPLVVGADVNSHHALWDRLRPSDDKGECILDWCVQNDLSIANAESDTERQPGTAALSSPDIASCRDCEISNWKSKVSQNSHRYWIMFDAFVFASLDAIAPSKDASALYAWNKARWNEFRKLSDEFIFRRMKRSAKGAYPMNEAVTRGIRMGAKRIIPKGKGVPPPFWTPELTNIGKMVQECMNERKRDALIRWRRKVLADTALGRKENVAKLSATDSASWNLVKSICLPRPLTPPVLVVDGHPLTKRRKAQAFAQMYMAMSTRAPHATEVKIPRTRHSRLKPITGAELDVAAHELSSGTAPIDDEIHCEELKQLGRVSRRCVLRLFNCSLCTGQAFAKWRHGIIVPLTKPNMPANSMTSFRLATLTSTLCKLMECIVARRVRDCIEDKLKPQRAGFRPVQSTLDTLM</sequence>
<dbReference type="InterPro" id="IPR036691">
    <property type="entry name" value="Endo/exonu/phosph_ase_sf"/>
</dbReference>
<reference evidence="2 3" key="1">
    <citation type="journal article" date="2012" name="Proc. Natl. Acad. Sci. U.S.A.">
        <title>Antigenic diversity is generated by distinct evolutionary mechanisms in African trypanosome species.</title>
        <authorList>
            <person name="Jackson A.P."/>
            <person name="Berry A."/>
            <person name="Aslett M."/>
            <person name="Allison H.C."/>
            <person name="Burton P."/>
            <person name="Vavrova-Anderson J."/>
            <person name="Brown R."/>
            <person name="Browne H."/>
            <person name="Corton N."/>
            <person name="Hauser H."/>
            <person name="Gamble J."/>
            <person name="Gilderthorp R."/>
            <person name="Marcello L."/>
            <person name="McQuillan J."/>
            <person name="Otto T.D."/>
            <person name="Quail M.A."/>
            <person name="Sanders M.J."/>
            <person name="van Tonder A."/>
            <person name="Ginger M.L."/>
            <person name="Field M.C."/>
            <person name="Barry J.D."/>
            <person name="Hertz-Fowler C."/>
            <person name="Berriman M."/>
        </authorList>
    </citation>
    <scope>NUCLEOTIDE SEQUENCE</scope>
    <source>
        <strain evidence="2 3">Y486</strain>
    </source>
</reference>
<organism evidence="2 3">
    <name type="scientific">Trypanosoma vivax (strain Y486)</name>
    <dbReference type="NCBI Taxonomy" id="1055687"/>
    <lineage>
        <taxon>Eukaryota</taxon>
        <taxon>Discoba</taxon>
        <taxon>Euglenozoa</taxon>
        <taxon>Kinetoplastea</taxon>
        <taxon>Metakinetoplastina</taxon>
        <taxon>Trypanosomatida</taxon>
        <taxon>Trypanosomatidae</taxon>
        <taxon>Trypanosoma</taxon>
        <taxon>Duttonella</taxon>
    </lineage>
</organism>
<name>F9WPC7_TRYVY</name>
<dbReference type="SUPFAM" id="SSF56219">
    <property type="entry name" value="DNase I-like"/>
    <property type="match status" value="1"/>
</dbReference>
<dbReference type="InterPro" id="IPR005135">
    <property type="entry name" value="Endo/exonuclease/phosphatase"/>
</dbReference>
<dbReference type="Proteomes" id="UP000009027">
    <property type="component" value="Unassembled WGS sequence"/>
</dbReference>
<protein>
    <submittedName>
        <fullName evidence="2">Reverse transcriptase (RNA-dependent DNA polymerase)</fullName>
    </submittedName>
</protein>
<dbReference type="EMBL" id="CAEX01003366">
    <property type="protein sequence ID" value="CCD19404.1"/>
    <property type="molecule type" value="Genomic_DNA"/>
</dbReference>
<dbReference type="PANTHER" id="PTHR36688">
    <property type="entry name" value="ENDO/EXONUCLEASE/PHOSPHATASE DOMAIN-CONTAINING PROTEIN"/>
    <property type="match status" value="1"/>
</dbReference>
<dbReference type="Gene3D" id="3.60.10.10">
    <property type="entry name" value="Endonuclease/exonuclease/phosphatase"/>
    <property type="match status" value="1"/>
</dbReference>
<evidence type="ECO:0000313" key="2">
    <source>
        <dbReference type="EMBL" id="CCD19404.1"/>
    </source>
</evidence>